<dbReference type="InterPro" id="IPR052340">
    <property type="entry name" value="RNase_Y/CdgJ"/>
</dbReference>
<evidence type="ECO:0000313" key="2">
    <source>
        <dbReference type="EMBL" id="MBN8745228.1"/>
    </source>
</evidence>
<dbReference type="SMART" id="SM00052">
    <property type="entry name" value="EAL"/>
    <property type="match status" value="1"/>
</dbReference>
<dbReference type="SUPFAM" id="SSF141868">
    <property type="entry name" value="EAL domain-like"/>
    <property type="match status" value="1"/>
</dbReference>
<evidence type="ECO:0000313" key="3">
    <source>
        <dbReference type="Proteomes" id="UP000664800"/>
    </source>
</evidence>
<gene>
    <name evidence="2" type="ORF">J0I24_13125</name>
</gene>
<protein>
    <submittedName>
        <fullName evidence="2">HDOD domain-containing protein</fullName>
    </submittedName>
</protein>
<dbReference type="PANTHER" id="PTHR33525:SF4">
    <property type="entry name" value="CYCLIC DI-GMP PHOSPHODIESTERASE CDGJ"/>
    <property type="match status" value="1"/>
</dbReference>
<dbReference type="PIRSF" id="PIRSF003180">
    <property type="entry name" value="DiGMPpdiest_YuxH"/>
    <property type="match status" value="1"/>
</dbReference>
<dbReference type="Gene3D" id="1.10.3210.10">
    <property type="entry name" value="Hypothetical protein af1432"/>
    <property type="match status" value="1"/>
</dbReference>
<dbReference type="InterPro" id="IPR001633">
    <property type="entry name" value="EAL_dom"/>
</dbReference>
<evidence type="ECO:0000259" key="1">
    <source>
        <dbReference type="PROSITE" id="PS51833"/>
    </source>
</evidence>
<name>A0A8I1MZP5_THIA3</name>
<comment type="caution">
    <text evidence="2">The sequence shown here is derived from an EMBL/GenBank/DDBJ whole genome shotgun (WGS) entry which is preliminary data.</text>
</comment>
<dbReference type="Proteomes" id="UP000664800">
    <property type="component" value="Unassembled WGS sequence"/>
</dbReference>
<dbReference type="InterPro" id="IPR013976">
    <property type="entry name" value="HDOD"/>
</dbReference>
<dbReference type="InterPro" id="IPR014408">
    <property type="entry name" value="dGMP_Pdiesterase_EAL/HD-GYP"/>
</dbReference>
<dbReference type="Pfam" id="PF08668">
    <property type="entry name" value="HDOD"/>
    <property type="match status" value="1"/>
</dbReference>
<dbReference type="PANTHER" id="PTHR33525">
    <property type="match status" value="1"/>
</dbReference>
<dbReference type="EMBL" id="JAFKMR010000026">
    <property type="protein sequence ID" value="MBN8745228.1"/>
    <property type="molecule type" value="Genomic_DNA"/>
</dbReference>
<reference evidence="2" key="1">
    <citation type="submission" date="2021-02" db="EMBL/GenBank/DDBJ databases">
        <title>Thiocyanate and organic carbon inputs drive convergent selection for specific autotrophic Afipia and Thiobacillus strains within complex microbiomes.</title>
        <authorList>
            <person name="Huddy R.J."/>
            <person name="Sachdeva R."/>
            <person name="Kadzinga F."/>
            <person name="Kantor R.S."/>
            <person name="Harrison S.T.L."/>
            <person name="Banfield J.F."/>
        </authorList>
    </citation>
    <scope>NUCLEOTIDE SEQUENCE</scope>
    <source>
        <strain evidence="2">SCN18_13_7_16_R3_B_64_19</strain>
    </source>
</reference>
<dbReference type="RefSeq" id="WP_276731767.1">
    <property type="nucleotide sequence ID" value="NZ_JAFKMR010000026.1"/>
</dbReference>
<dbReference type="SUPFAM" id="SSF109604">
    <property type="entry name" value="HD-domain/PDEase-like"/>
    <property type="match status" value="1"/>
</dbReference>
<dbReference type="AlphaFoldDB" id="A0A8I1MZP5"/>
<sequence length="426" mass="46866">MNSPFTSPDTDAPEAPGAVMQAHIARQPIVDRKQQIVGYELFARESGTAEHAPTEHSAESDSVLLFNALSNIGAERLFGEKLAFINCVVEDLKAEHLDIVFPDRIVLEVPRIYGDDPTGIAEVAAQLKPLRERGFHLAAGPFAAASLYAAWLPLLSYIKADVQSLSANVAVALQRKAESQRSVRLVAERVETPEQFKTYFDAGFHFFQGYYFARPQTISAKVINPAHANVLQLMNLVMRQAELNEIEQVLKRDPALSFKLLRYINSSGFGLMSEVTSFRHAAAILGYKKLFRWLALLLATVPGNAASPAVARTAITRGRMMELLAKGTLSDEDADNAFVVGIFSMLDVMLGVPMEKALSEITLSEPIVMALKDNTGIFGSYLQLTRAVEQRDFDNIDFLAMALGIQSWRVSSVHLAALAWVEELGI</sequence>
<organism evidence="2 3">
    <name type="scientific">Thiomonas arsenitoxydans (strain DSM 22701 / CIP 110005 / 3As)</name>
    <dbReference type="NCBI Taxonomy" id="426114"/>
    <lineage>
        <taxon>Bacteria</taxon>
        <taxon>Pseudomonadati</taxon>
        <taxon>Pseudomonadota</taxon>
        <taxon>Betaproteobacteria</taxon>
        <taxon>Burkholderiales</taxon>
        <taxon>Thiomonas</taxon>
    </lineage>
</organism>
<feature type="domain" description="HDOD" evidence="1">
    <location>
        <begin position="223"/>
        <end position="409"/>
    </location>
</feature>
<dbReference type="PROSITE" id="PS51833">
    <property type="entry name" value="HDOD"/>
    <property type="match status" value="1"/>
</dbReference>
<accession>A0A8I1MZP5</accession>
<dbReference type="InterPro" id="IPR035919">
    <property type="entry name" value="EAL_sf"/>
</dbReference>
<dbReference type="Gene3D" id="3.20.20.450">
    <property type="entry name" value="EAL domain"/>
    <property type="match status" value="1"/>
</dbReference>
<proteinExistence type="predicted"/>